<dbReference type="InterPro" id="IPR018062">
    <property type="entry name" value="HTH_AraC-typ_CS"/>
</dbReference>
<dbReference type="PANTHER" id="PTHR46796">
    <property type="entry name" value="HTH-TYPE TRANSCRIPTIONAL ACTIVATOR RHAS-RELATED"/>
    <property type="match status" value="1"/>
</dbReference>
<evidence type="ECO:0000256" key="3">
    <source>
        <dbReference type="ARBA" id="ARBA00023163"/>
    </source>
</evidence>
<dbReference type="SUPFAM" id="SSF46689">
    <property type="entry name" value="Homeodomain-like"/>
    <property type="match status" value="2"/>
</dbReference>
<feature type="domain" description="HTH araC/xylS-type" evidence="4">
    <location>
        <begin position="156"/>
        <end position="253"/>
    </location>
</feature>
<dbReference type="Gene3D" id="1.10.10.60">
    <property type="entry name" value="Homeodomain-like"/>
    <property type="match status" value="2"/>
</dbReference>
<dbReference type="RefSeq" id="WP_167149895.1">
    <property type="nucleotide sequence ID" value="NZ_JAAMOX010000001.1"/>
</dbReference>
<evidence type="ECO:0000313" key="5">
    <source>
        <dbReference type="EMBL" id="NIH53901.1"/>
    </source>
</evidence>
<dbReference type="InterPro" id="IPR050204">
    <property type="entry name" value="AraC_XylS_family_regulators"/>
</dbReference>
<gene>
    <name evidence="5" type="ORF">FHX76_001769</name>
</gene>
<keyword evidence="3" id="KW-0804">Transcription</keyword>
<keyword evidence="2 5" id="KW-0238">DNA-binding</keyword>
<keyword evidence="6" id="KW-1185">Reference proteome</keyword>
<evidence type="ECO:0000313" key="6">
    <source>
        <dbReference type="Proteomes" id="UP000541033"/>
    </source>
</evidence>
<dbReference type="Pfam" id="PF12833">
    <property type="entry name" value="HTH_18"/>
    <property type="match status" value="1"/>
</dbReference>
<evidence type="ECO:0000256" key="2">
    <source>
        <dbReference type="ARBA" id="ARBA00023125"/>
    </source>
</evidence>
<protein>
    <submittedName>
        <fullName evidence="5">AraC-like DNA-binding protein</fullName>
    </submittedName>
</protein>
<accession>A0A7X5TSU6</accession>
<comment type="caution">
    <text evidence="5">The sequence shown here is derived from an EMBL/GenBank/DDBJ whole genome shotgun (WGS) entry which is preliminary data.</text>
</comment>
<sequence>MRSTDVIAVSQDCVTLVYIIAGAMSVDSYGEQTEYSAGDALLFTGRQRHSILTSDHAFILVSTLRFTEAAAHLLELLPDILNVRNLAADEPAVAALASQLGPTLGHGGNDQYDQLGSSIVCRMMANTVLVSIIRAWVLRGCAPSNWPSRTNDPFFDRVVEAIHADPGAEWSLERLAQVSAMSRSAFAARFRAATGTSPASYVTGVRIRSAQELLASGLGISDVSRAIGYESDDGFSRAFRRYVGKTPSAWRLDAKKRASASAIL</sequence>
<dbReference type="SMART" id="SM00342">
    <property type="entry name" value="HTH_ARAC"/>
    <property type="match status" value="1"/>
</dbReference>
<dbReference type="InterPro" id="IPR018060">
    <property type="entry name" value="HTH_AraC"/>
</dbReference>
<dbReference type="InterPro" id="IPR009057">
    <property type="entry name" value="Homeodomain-like_sf"/>
</dbReference>
<dbReference type="PROSITE" id="PS01124">
    <property type="entry name" value="HTH_ARAC_FAMILY_2"/>
    <property type="match status" value="1"/>
</dbReference>
<dbReference type="PANTHER" id="PTHR46796:SF7">
    <property type="entry name" value="ARAC FAMILY TRANSCRIPTIONAL REGULATOR"/>
    <property type="match status" value="1"/>
</dbReference>
<dbReference type="GO" id="GO:0043565">
    <property type="term" value="F:sequence-specific DNA binding"/>
    <property type="evidence" value="ECO:0007669"/>
    <property type="project" value="InterPro"/>
</dbReference>
<dbReference type="AlphaFoldDB" id="A0A7X5TSU6"/>
<organism evidence="5 6">
    <name type="scientific">Lysinibacter cavernae</name>
    <dbReference type="NCBI Taxonomy" id="1640652"/>
    <lineage>
        <taxon>Bacteria</taxon>
        <taxon>Bacillati</taxon>
        <taxon>Actinomycetota</taxon>
        <taxon>Actinomycetes</taxon>
        <taxon>Micrococcales</taxon>
        <taxon>Microbacteriaceae</taxon>
        <taxon>Lysinibacter</taxon>
    </lineage>
</organism>
<reference evidence="5 6" key="1">
    <citation type="submission" date="2020-02" db="EMBL/GenBank/DDBJ databases">
        <title>Sequencing the genomes of 1000 actinobacteria strains.</title>
        <authorList>
            <person name="Klenk H.-P."/>
        </authorList>
    </citation>
    <scope>NUCLEOTIDE SEQUENCE [LARGE SCALE GENOMIC DNA]</scope>
    <source>
        <strain evidence="5 6">DSM 27960</strain>
    </source>
</reference>
<dbReference type="Proteomes" id="UP000541033">
    <property type="component" value="Unassembled WGS sequence"/>
</dbReference>
<evidence type="ECO:0000259" key="4">
    <source>
        <dbReference type="PROSITE" id="PS01124"/>
    </source>
</evidence>
<proteinExistence type="predicted"/>
<evidence type="ECO:0000256" key="1">
    <source>
        <dbReference type="ARBA" id="ARBA00023015"/>
    </source>
</evidence>
<name>A0A7X5TSU6_9MICO</name>
<dbReference type="InterPro" id="IPR020449">
    <property type="entry name" value="Tscrpt_reg_AraC-type_HTH"/>
</dbReference>
<dbReference type="PROSITE" id="PS00041">
    <property type="entry name" value="HTH_ARAC_FAMILY_1"/>
    <property type="match status" value="1"/>
</dbReference>
<keyword evidence="1" id="KW-0805">Transcription regulation</keyword>
<dbReference type="PRINTS" id="PR00032">
    <property type="entry name" value="HTHARAC"/>
</dbReference>
<dbReference type="EMBL" id="JAAMOX010000001">
    <property type="protein sequence ID" value="NIH53901.1"/>
    <property type="molecule type" value="Genomic_DNA"/>
</dbReference>
<dbReference type="GO" id="GO:0003700">
    <property type="term" value="F:DNA-binding transcription factor activity"/>
    <property type="evidence" value="ECO:0007669"/>
    <property type="project" value="InterPro"/>
</dbReference>